<comment type="caution">
    <text evidence="2">The sequence shown here is derived from an EMBL/GenBank/DDBJ whole genome shotgun (WGS) entry which is preliminary data.</text>
</comment>
<protein>
    <recommendedName>
        <fullName evidence="4">Mid2 domain-containing protein</fullName>
    </recommendedName>
</protein>
<keyword evidence="3" id="KW-1185">Reference proteome</keyword>
<evidence type="ECO:0000313" key="3">
    <source>
        <dbReference type="Proteomes" id="UP000019471"/>
    </source>
</evidence>
<evidence type="ECO:0000313" key="2">
    <source>
        <dbReference type="EMBL" id="EXJ68699.1"/>
    </source>
</evidence>
<organism evidence="2 3">
    <name type="scientific">Cladophialophora psammophila CBS 110553</name>
    <dbReference type="NCBI Taxonomy" id="1182543"/>
    <lineage>
        <taxon>Eukaryota</taxon>
        <taxon>Fungi</taxon>
        <taxon>Dikarya</taxon>
        <taxon>Ascomycota</taxon>
        <taxon>Pezizomycotina</taxon>
        <taxon>Eurotiomycetes</taxon>
        <taxon>Chaetothyriomycetidae</taxon>
        <taxon>Chaetothyriales</taxon>
        <taxon>Herpotrichiellaceae</taxon>
        <taxon>Cladophialophora</taxon>
    </lineage>
</organism>
<dbReference type="HOGENOM" id="CLU_933850_0_0_1"/>
<keyword evidence="1" id="KW-0812">Transmembrane</keyword>
<sequence length="298" mass="32214">MASDDQSLNYWNPNDQFDTGASVASLFSEYTGTGTQDWASYIATTTQSRPSSTFSISSTTSTVPVTILTTINGDGAPVTSTYSLGTAIGTARSDSANHESTGSNSGTSAGIKAAIGIGTVVGILAIATLVFFCRRNKRRNEESTTGNEKLRSKWSNHFRNFTFDNEMLLSERDSVHTRRNERSVIGSIRHTNADISGPHHNVWDDPVGQSPNAIEVPLPIWIDTNGQGTLDRSVSVRTQATLPPPYQAAATAATADLADSPISPASTHRNTFFDSRSNSPIYERVSTDENPFSDNHRY</sequence>
<evidence type="ECO:0008006" key="4">
    <source>
        <dbReference type="Google" id="ProtNLM"/>
    </source>
</evidence>
<dbReference type="AlphaFoldDB" id="W9XE43"/>
<dbReference type="GeneID" id="19193192"/>
<dbReference type="RefSeq" id="XP_007747265.1">
    <property type="nucleotide sequence ID" value="XM_007749075.1"/>
</dbReference>
<keyword evidence="1" id="KW-1133">Transmembrane helix</keyword>
<proteinExistence type="predicted"/>
<feature type="transmembrane region" description="Helical" evidence="1">
    <location>
        <begin position="113"/>
        <end position="133"/>
    </location>
</feature>
<keyword evidence="1" id="KW-0472">Membrane</keyword>
<dbReference type="OrthoDB" id="10364444at2759"/>
<dbReference type="EMBL" id="AMGX01000013">
    <property type="protein sequence ID" value="EXJ68699.1"/>
    <property type="molecule type" value="Genomic_DNA"/>
</dbReference>
<reference evidence="2 3" key="1">
    <citation type="submission" date="2013-03" db="EMBL/GenBank/DDBJ databases">
        <title>The Genome Sequence of Cladophialophora psammophila CBS 110553.</title>
        <authorList>
            <consortium name="The Broad Institute Genomics Platform"/>
            <person name="Cuomo C."/>
            <person name="de Hoog S."/>
            <person name="Gorbushina A."/>
            <person name="Walker B."/>
            <person name="Young S.K."/>
            <person name="Zeng Q."/>
            <person name="Gargeya S."/>
            <person name="Fitzgerald M."/>
            <person name="Haas B."/>
            <person name="Abouelleil A."/>
            <person name="Allen A.W."/>
            <person name="Alvarado L."/>
            <person name="Arachchi H.M."/>
            <person name="Berlin A.M."/>
            <person name="Chapman S.B."/>
            <person name="Gainer-Dewar J."/>
            <person name="Goldberg J."/>
            <person name="Griggs A."/>
            <person name="Gujja S."/>
            <person name="Hansen M."/>
            <person name="Howarth C."/>
            <person name="Imamovic A."/>
            <person name="Ireland A."/>
            <person name="Larimer J."/>
            <person name="McCowan C."/>
            <person name="Murphy C."/>
            <person name="Pearson M."/>
            <person name="Poon T.W."/>
            <person name="Priest M."/>
            <person name="Roberts A."/>
            <person name="Saif S."/>
            <person name="Shea T."/>
            <person name="Sisk P."/>
            <person name="Sykes S."/>
            <person name="Wortman J."/>
            <person name="Nusbaum C."/>
            <person name="Birren B."/>
        </authorList>
    </citation>
    <scope>NUCLEOTIDE SEQUENCE [LARGE SCALE GENOMIC DNA]</scope>
    <source>
        <strain evidence="2 3">CBS 110553</strain>
    </source>
</reference>
<evidence type="ECO:0000256" key="1">
    <source>
        <dbReference type="SAM" id="Phobius"/>
    </source>
</evidence>
<name>W9XE43_9EURO</name>
<accession>W9XE43</accession>
<dbReference type="Proteomes" id="UP000019471">
    <property type="component" value="Unassembled WGS sequence"/>
</dbReference>
<gene>
    <name evidence="2" type="ORF">A1O5_08493</name>
</gene>